<gene>
    <name evidence="1" type="ORF">GXP67_25385</name>
</gene>
<dbReference type="RefSeq" id="WP_162445726.1">
    <property type="nucleotide sequence ID" value="NZ_CP048222.1"/>
</dbReference>
<dbReference type="AlphaFoldDB" id="A0A6C0GQ87"/>
<dbReference type="KEGG" id="rhoz:GXP67_25385"/>
<proteinExistence type="predicted"/>
<accession>A0A6C0GQ87</accession>
<protein>
    <submittedName>
        <fullName evidence="1">Uncharacterized protein</fullName>
    </submittedName>
</protein>
<reference evidence="1 2" key="1">
    <citation type="submission" date="2020-01" db="EMBL/GenBank/DDBJ databases">
        <authorList>
            <person name="Kim M.K."/>
        </authorList>
    </citation>
    <scope>NUCLEOTIDE SEQUENCE [LARGE SCALE GENOMIC DNA]</scope>
    <source>
        <strain evidence="1 2">172606-1</strain>
    </source>
</reference>
<evidence type="ECO:0000313" key="1">
    <source>
        <dbReference type="EMBL" id="QHT69742.1"/>
    </source>
</evidence>
<dbReference type="EMBL" id="CP048222">
    <property type="protein sequence ID" value="QHT69742.1"/>
    <property type="molecule type" value="Genomic_DNA"/>
</dbReference>
<keyword evidence="2" id="KW-1185">Reference proteome</keyword>
<sequence>MTIPEVKTKKQAIKVKCPECGDTHSYHPTYTEYIGYIRYNTATDPFLGLELWYQAQFKDELFWAYNNEHLHYLEQYVVAKLRERNNPRYMTMVEKLPAFIKSAKNREGLLKLINKLKNKSLLKHTI</sequence>
<name>A0A6C0GQ87_9BACT</name>
<dbReference type="Proteomes" id="UP000480178">
    <property type="component" value="Chromosome"/>
</dbReference>
<evidence type="ECO:0000313" key="2">
    <source>
        <dbReference type="Proteomes" id="UP000480178"/>
    </source>
</evidence>
<organism evidence="1 2">
    <name type="scientific">Rhodocytophaga rosea</name>
    <dbReference type="NCBI Taxonomy" id="2704465"/>
    <lineage>
        <taxon>Bacteria</taxon>
        <taxon>Pseudomonadati</taxon>
        <taxon>Bacteroidota</taxon>
        <taxon>Cytophagia</taxon>
        <taxon>Cytophagales</taxon>
        <taxon>Rhodocytophagaceae</taxon>
        <taxon>Rhodocytophaga</taxon>
    </lineage>
</organism>